<reference evidence="1 2" key="1">
    <citation type="submission" date="2018-11" db="EMBL/GenBank/DDBJ databases">
        <authorList>
            <consortium name="Pathogen Informatics"/>
        </authorList>
    </citation>
    <scope>NUCLEOTIDE SEQUENCE [LARGE SCALE GENOMIC DNA]</scope>
    <source>
        <strain evidence="1 2">Zambia</strain>
    </source>
</reference>
<keyword evidence="2" id="KW-1185">Reference proteome</keyword>
<proteinExistence type="predicted"/>
<organism evidence="1 2">
    <name type="scientific">Schistosoma margrebowiei</name>
    <dbReference type="NCBI Taxonomy" id="48269"/>
    <lineage>
        <taxon>Eukaryota</taxon>
        <taxon>Metazoa</taxon>
        <taxon>Spiralia</taxon>
        <taxon>Lophotrochozoa</taxon>
        <taxon>Platyhelminthes</taxon>
        <taxon>Trematoda</taxon>
        <taxon>Digenea</taxon>
        <taxon>Strigeidida</taxon>
        <taxon>Schistosomatoidea</taxon>
        <taxon>Schistosomatidae</taxon>
        <taxon>Schistosoma</taxon>
    </lineage>
</organism>
<protein>
    <submittedName>
        <fullName evidence="1">Uncharacterized protein</fullName>
    </submittedName>
</protein>
<dbReference type="AlphaFoldDB" id="A0A3P8DE36"/>
<accession>A0A3P8DE36</accession>
<name>A0A3P8DE36_9TREM</name>
<evidence type="ECO:0000313" key="2">
    <source>
        <dbReference type="Proteomes" id="UP000277204"/>
    </source>
</evidence>
<dbReference type="EMBL" id="UZAI01018014">
    <property type="protein sequence ID" value="VDP32128.1"/>
    <property type="molecule type" value="Genomic_DNA"/>
</dbReference>
<dbReference type="Proteomes" id="UP000277204">
    <property type="component" value="Unassembled WGS sequence"/>
</dbReference>
<sequence length="51" mass="6008">MKCFQVIGIFQLCKSGFHILHQQYLYFDQLMNQVTDVVVIQTVNSDQVYHS</sequence>
<gene>
    <name evidence="1" type="ORF">SMRZ_LOCUS19583</name>
</gene>
<evidence type="ECO:0000313" key="1">
    <source>
        <dbReference type="EMBL" id="VDP32128.1"/>
    </source>
</evidence>